<feature type="compositionally biased region" description="Basic and acidic residues" evidence="9">
    <location>
        <begin position="305"/>
        <end position="316"/>
    </location>
</feature>
<dbReference type="EMBL" id="JANPWE010000001">
    <property type="protein sequence ID" value="MCR6544644.1"/>
    <property type="molecule type" value="Genomic_DNA"/>
</dbReference>
<keyword evidence="10" id="KW-0472">Membrane</keyword>
<dbReference type="Pfam" id="PF00069">
    <property type="entry name" value="Pkinase"/>
    <property type="match status" value="1"/>
</dbReference>
<feature type="region of interest" description="Disordered" evidence="9">
    <location>
        <begin position="295"/>
        <end position="323"/>
    </location>
</feature>
<keyword evidence="2" id="KW-0723">Serine/threonine-protein kinase</keyword>
<feature type="domain" description="PASTA" evidence="12">
    <location>
        <begin position="422"/>
        <end position="488"/>
    </location>
</feature>
<feature type="domain" description="Protein kinase" evidence="11">
    <location>
        <begin position="11"/>
        <end position="271"/>
    </location>
</feature>
<comment type="catalytic activity">
    <reaction evidence="7">
        <text>L-threonyl-[protein] + ATP = O-phospho-L-threonyl-[protein] + ADP + H(+)</text>
        <dbReference type="Rhea" id="RHEA:46608"/>
        <dbReference type="Rhea" id="RHEA-COMP:11060"/>
        <dbReference type="Rhea" id="RHEA-COMP:11605"/>
        <dbReference type="ChEBI" id="CHEBI:15378"/>
        <dbReference type="ChEBI" id="CHEBI:30013"/>
        <dbReference type="ChEBI" id="CHEBI:30616"/>
        <dbReference type="ChEBI" id="CHEBI:61977"/>
        <dbReference type="ChEBI" id="CHEBI:456216"/>
        <dbReference type="EC" id="2.7.11.1"/>
    </reaction>
</comment>
<keyword evidence="10" id="KW-1133">Transmembrane helix</keyword>
<keyword evidence="5 13" id="KW-0418">Kinase</keyword>
<dbReference type="SUPFAM" id="SSF56112">
    <property type="entry name" value="Protein kinase-like (PK-like)"/>
    <property type="match status" value="1"/>
</dbReference>
<sequence length="633" mass="70398">MMIGKKFGNRYEIIEKLGSGGMSIVYKGLDTLLNRWVTIKVLREQFASDEDFVRRFHREAQSVASLSHINIVSIYDVGFELDLHYLVMEYVEGRNLKEYIREQGKLTPEEAVPIAIQILHALEHAHEHHVVHRDIKPHNILLTMDGRVKVTDFGIARVANEATMTYSGTMVGSVQYISPEQAKGLSVGPKSDLYSAGVVLYEMLTGHLPFEGESPIAVALQHIQEEPPSPSALVEDIPMELSHVILKAMEKNPDLRYASADAMAFDLEKIYTGKSHEINMIKEKQNLSEDTVEIPAVRSGNGSPEGKKIPEEEKTPPPKKKKLKPQATWGIIGAAVLIFLLLGWGAYALLTGFFNVGEARMPDMRGKSLIEAKAELKEAGLEHTLTYSFHDTIKKDHVISQTIEPNQMVKKTNVVGLVISNGPKTTRVPNVVGKTQREAVVELNNRNLQGDFSEAFDDRVPAGTVISQQPEAGVDVPEKTMVTVVVSKGKELKYLPMPDLLNKYLDEAEKILKDLGLSIGKAEERESNEYFPSQIMSQEIKAGDMVLEGDKVNVQVSSGPGPMAQMARVTYDIPPDGETHRLRIIVSDLKGERTEYDRVHQPGDFIDQQVPFFGKGKIDVYVDDELGISENVP</sequence>
<accession>A0ABT1Y402</accession>
<dbReference type="EC" id="2.7.11.1" evidence="1"/>
<feature type="domain" description="PASTA" evidence="12">
    <location>
        <begin position="491"/>
        <end position="558"/>
    </location>
</feature>
<dbReference type="PROSITE" id="PS51178">
    <property type="entry name" value="PASTA"/>
    <property type="match status" value="3"/>
</dbReference>
<dbReference type="Gene3D" id="3.30.200.20">
    <property type="entry name" value="Phosphorylase Kinase, domain 1"/>
    <property type="match status" value="1"/>
</dbReference>
<evidence type="ECO:0000256" key="9">
    <source>
        <dbReference type="SAM" id="MobiDB-lite"/>
    </source>
</evidence>
<dbReference type="InterPro" id="IPR000719">
    <property type="entry name" value="Prot_kinase_dom"/>
</dbReference>
<dbReference type="PANTHER" id="PTHR43289">
    <property type="entry name" value="MITOGEN-ACTIVATED PROTEIN KINASE KINASE KINASE 20-RELATED"/>
    <property type="match status" value="1"/>
</dbReference>
<dbReference type="Pfam" id="PF03793">
    <property type="entry name" value="PASTA"/>
    <property type="match status" value="3"/>
</dbReference>
<dbReference type="NCBIfam" id="NF033483">
    <property type="entry name" value="PknB_PASTA_kin"/>
    <property type="match status" value="1"/>
</dbReference>
<keyword evidence="3" id="KW-0808">Transferase</keyword>
<gene>
    <name evidence="13" type="primary">pknB</name>
    <name evidence="13" type="ORF">NVS47_03795</name>
</gene>
<dbReference type="PROSITE" id="PS50011">
    <property type="entry name" value="PROTEIN_KINASE_DOM"/>
    <property type="match status" value="1"/>
</dbReference>
<dbReference type="PROSITE" id="PS00108">
    <property type="entry name" value="PROTEIN_KINASE_ST"/>
    <property type="match status" value="1"/>
</dbReference>
<comment type="catalytic activity">
    <reaction evidence="8">
        <text>L-seryl-[protein] + ATP = O-phospho-L-seryl-[protein] + ADP + H(+)</text>
        <dbReference type="Rhea" id="RHEA:17989"/>
        <dbReference type="Rhea" id="RHEA-COMP:9863"/>
        <dbReference type="Rhea" id="RHEA-COMP:11604"/>
        <dbReference type="ChEBI" id="CHEBI:15378"/>
        <dbReference type="ChEBI" id="CHEBI:29999"/>
        <dbReference type="ChEBI" id="CHEBI:30616"/>
        <dbReference type="ChEBI" id="CHEBI:83421"/>
        <dbReference type="ChEBI" id="CHEBI:456216"/>
        <dbReference type="EC" id="2.7.11.1"/>
    </reaction>
</comment>
<dbReference type="GO" id="GO:0016301">
    <property type="term" value="F:kinase activity"/>
    <property type="evidence" value="ECO:0007669"/>
    <property type="project" value="UniProtKB-KW"/>
</dbReference>
<keyword evidence="6" id="KW-0067">ATP-binding</keyword>
<dbReference type="InterPro" id="IPR005543">
    <property type="entry name" value="PASTA_dom"/>
</dbReference>
<evidence type="ECO:0000256" key="4">
    <source>
        <dbReference type="ARBA" id="ARBA00022741"/>
    </source>
</evidence>
<evidence type="ECO:0000256" key="8">
    <source>
        <dbReference type="ARBA" id="ARBA00048679"/>
    </source>
</evidence>
<evidence type="ECO:0000256" key="5">
    <source>
        <dbReference type="ARBA" id="ARBA00022777"/>
    </source>
</evidence>
<dbReference type="CDD" id="cd14014">
    <property type="entry name" value="STKc_PknB_like"/>
    <property type="match status" value="1"/>
</dbReference>
<keyword evidence="4" id="KW-0547">Nucleotide-binding</keyword>
<dbReference type="SMART" id="SM00740">
    <property type="entry name" value="PASTA"/>
    <property type="match status" value="3"/>
</dbReference>
<comment type="caution">
    <text evidence="13">The sequence shown here is derived from an EMBL/GenBank/DDBJ whole genome shotgun (WGS) entry which is preliminary data.</text>
</comment>
<evidence type="ECO:0000256" key="3">
    <source>
        <dbReference type="ARBA" id="ARBA00022679"/>
    </source>
</evidence>
<keyword evidence="14" id="KW-1185">Reference proteome</keyword>
<evidence type="ECO:0000259" key="11">
    <source>
        <dbReference type="PROSITE" id="PS50011"/>
    </source>
</evidence>
<feature type="transmembrane region" description="Helical" evidence="10">
    <location>
        <begin position="329"/>
        <end position="354"/>
    </location>
</feature>
<evidence type="ECO:0000256" key="10">
    <source>
        <dbReference type="SAM" id="Phobius"/>
    </source>
</evidence>
<evidence type="ECO:0000259" key="12">
    <source>
        <dbReference type="PROSITE" id="PS51178"/>
    </source>
</evidence>
<evidence type="ECO:0000313" key="13">
    <source>
        <dbReference type="EMBL" id="MCR6544644.1"/>
    </source>
</evidence>
<evidence type="ECO:0000256" key="6">
    <source>
        <dbReference type="ARBA" id="ARBA00022840"/>
    </source>
</evidence>
<organism evidence="13 14">
    <name type="scientific">Dehalobacterium formicoaceticum</name>
    <dbReference type="NCBI Taxonomy" id="51515"/>
    <lineage>
        <taxon>Bacteria</taxon>
        <taxon>Bacillati</taxon>
        <taxon>Bacillota</taxon>
        <taxon>Clostridia</taxon>
        <taxon>Eubacteriales</taxon>
        <taxon>Peptococcaceae</taxon>
        <taxon>Dehalobacterium</taxon>
    </lineage>
</organism>
<proteinExistence type="predicted"/>
<dbReference type="SMART" id="SM00220">
    <property type="entry name" value="S_TKc"/>
    <property type="match status" value="1"/>
</dbReference>
<evidence type="ECO:0000256" key="2">
    <source>
        <dbReference type="ARBA" id="ARBA00022527"/>
    </source>
</evidence>
<protein>
    <recommendedName>
        <fullName evidence="1">non-specific serine/threonine protein kinase</fullName>
        <ecNumber evidence="1">2.7.11.1</ecNumber>
    </recommendedName>
</protein>
<dbReference type="Gene3D" id="1.10.510.10">
    <property type="entry name" value="Transferase(Phosphotransferase) domain 1"/>
    <property type="match status" value="1"/>
</dbReference>
<dbReference type="InterPro" id="IPR011009">
    <property type="entry name" value="Kinase-like_dom_sf"/>
</dbReference>
<evidence type="ECO:0000313" key="14">
    <source>
        <dbReference type="Proteomes" id="UP001524944"/>
    </source>
</evidence>
<name>A0ABT1Y402_9FIRM</name>
<dbReference type="InterPro" id="IPR008271">
    <property type="entry name" value="Ser/Thr_kinase_AS"/>
</dbReference>
<dbReference type="RefSeq" id="WP_089610141.1">
    <property type="nucleotide sequence ID" value="NZ_CP022121.1"/>
</dbReference>
<dbReference type="Gene3D" id="3.30.10.20">
    <property type="match status" value="3"/>
</dbReference>
<dbReference type="PANTHER" id="PTHR43289:SF34">
    <property type="entry name" value="SERINE_THREONINE-PROTEIN KINASE YBDM-RELATED"/>
    <property type="match status" value="1"/>
</dbReference>
<evidence type="ECO:0000256" key="7">
    <source>
        <dbReference type="ARBA" id="ARBA00047899"/>
    </source>
</evidence>
<dbReference type="CDD" id="cd06577">
    <property type="entry name" value="PASTA_pknB"/>
    <property type="match status" value="3"/>
</dbReference>
<evidence type="ECO:0000256" key="1">
    <source>
        <dbReference type="ARBA" id="ARBA00012513"/>
    </source>
</evidence>
<keyword evidence="10" id="KW-0812">Transmembrane</keyword>
<dbReference type="Proteomes" id="UP001524944">
    <property type="component" value="Unassembled WGS sequence"/>
</dbReference>
<reference evidence="13 14" key="1">
    <citation type="submission" date="2022-08" db="EMBL/GenBank/DDBJ databases">
        <title>Proteogenomics of the novel Dehalobacterium formicoaceticum strain EZ94 highlights a key role of methyltransferases during anaerobic dichloromethane degradation.</title>
        <authorList>
            <person name="Wasmund K."/>
        </authorList>
    </citation>
    <scope>NUCLEOTIDE SEQUENCE [LARGE SCALE GENOMIC DNA]</scope>
    <source>
        <strain evidence="13 14">EZ94</strain>
    </source>
</reference>
<feature type="domain" description="PASTA" evidence="12">
    <location>
        <begin position="357"/>
        <end position="421"/>
    </location>
</feature>